<reference evidence="5 6" key="1">
    <citation type="submission" date="2018-11" db="EMBL/GenBank/DDBJ databases">
        <title>Genomic Encyclopedia of Type Strains, Phase IV (KMG-IV): sequencing the most valuable type-strain genomes for metagenomic binning, comparative biology and taxonomic classification.</title>
        <authorList>
            <person name="Goeker M."/>
        </authorList>
    </citation>
    <scope>NUCLEOTIDE SEQUENCE [LARGE SCALE GENOMIC DNA]</scope>
    <source>
        <strain evidence="5 6">DSM 101684</strain>
    </source>
</reference>
<name>A0A3N4UPV9_9BURK</name>
<comment type="subcellular location">
    <subcellularLocation>
        <location evidence="1">Periplasm</location>
    </subcellularLocation>
</comment>
<evidence type="ECO:0000256" key="1">
    <source>
        <dbReference type="ARBA" id="ARBA00004418"/>
    </source>
</evidence>
<evidence type="ECO:0000259" key="4">
    <source>
        <dbReference type="Pfam" id="PF09084"/>
    </source>
</evidence>
<evidence type="ECO:0000256" key="3">
    <source>
        <dbReference type="ARBA" id="ARBA00022729"/>
    </source>
</evidence>
<proteinExistence type="inferred from homology"/>
<dbReference type="Pfam" id="PF09084">
    <property type="entry name" value="NMT1"/>
    <property type="match status" value="1"/>
</dbReference>
<dbReference type="AlphaFoldDB" id="A0A3N4UPV9"/>
<keyword evidence="3" id="KW-0732">Signal</keyword>
<dbReference type="EMBL" id="RKQL01000002">
    <property type="protein sequence ID" value="RPE70655.1"/>
    <property type="molecule type" value="Genomic_DNA"/>
</dbReference>
<dbReference type="SUPFAM" id="SSF53850">
    <property type="entry name" value="Periplasmic binding protein-like II"/>
    <property type="match status" value="1"/>
</dbReference>
<dbReference type="PANTHER" id="PTHR30024:SF47">
    <property type="entry name" value="TAURINE-BINDING PERIPLASMIC PROTEIN"/>
    <property type="match status" value="1"/>
</dbReference>
<dbReference type="Gene3D" id="3.40.190.10">
    <property type="entry name" value="Periplasmic binding protein-like II"/>
    <property type="match status" value="2"/>
</dbReference>
<dbReference type="GO" id="GO:0042597">
    <property type="term" value="C:periplasmic space"/>
    <property type="evidence" value="ECO:0007669"/>
    <property type="project" value="UniProtKB-SubCell"/>
</dbReference>
<evidence type="ECO:0000313" key="6">
    <source>
        <dbReference type="Proteomes" id="UP000272193"/>
    </source>
</evidence>
<dbReference type="PANTHER" id="PTHR30024">
    <property type="entry name" value="ALIPHATIC SULFONATES-BINDING PROTEIN-RELATED"/>
    <property type="match status" value="1"/>
</dbReference>
<comment type="caution">
    <text evidence="5">The sequence shown here is derived from an EMBL/GenBank/DDBJ whole genome shotgun (WGS) entry which is preliminary data.</text>
</comment>
<gene>
    <name evidence="5" type="ORF">EDC62_1139</name>
</gene>
<organism evidence="5 6">
    <name type="scientific">Tibeticola sediminis</name>
    <dbReference type="NCBI Taxonomy" id="1917811"/>
    <lineage>
        <taxon>Bacteria</taxon>
        <taxon>Pseudomonadati</taxon>
        <taxon>Pseudomonadota</taxon>
        <taxon>Betaproteobacteria</taxon>
        <taxon>Burkholderiales</taxon>
        <taxon>Comamonadaceae</taxon>
        <taxon>Tibeticola</taxon>
    </lineage>
</organism>
<comment type="similarity">
    <text evidence="2">Belongs to the bacterial solute-binding protein SsuA/TauA family.</text>
</comment>
<keyword evidence="6" id="KW-1185">Reference proteome</keyword>
<evidence type="ECO:0000256" key="2">
    <source>
        <dbReference type="ARBA" id="ARBA00010742"/>
    </source>
</evidence>
<dbReference type="Proteomes" id="UP000272193">
    <property type="component" value="Unassembled WGS sequence"/>
</dbReference>
<dbReference type="InterPro" id="IPR015168">
    <property type="entry name" value="SsuA/THI5"/>
</dbReference>
<dbReference type="GO" id="GO:0042918">
    <property type="term" value="P:alkanesulfonate transmembrane transport"/>
    <property type="evidence" value="ECO:0007669"/>
    <property type="project" value="TreeGrafter"/>
</dbReference>
<evidence type="ECO:0000313" key="5">
    <source>
        <dbReference type="EMBL" id="RPE70655.1"/>
    </source>
</evidence>
<sequence>MAVAGCTRRACLLWLGAAALGRPSLASGSPLPVVDLAVGAADTLYDLPIKLAAALGFFAAAGVEVHLWEYPGGMAALEAVREGHADVGAGPFDALVLANARGASLQSFFVYGRTPQLVLAASSRTLPPQPTIQHLVGKLVGVTSFGSASHRFLRLVLLDAGVPESAVRVIPVGAEARAAEALRAGSIDGFCGLDPWMTRLERSGDVRVLADSRSVRSSDALFQGAMPGGCLFAPYARSKAGDPGIERVAQAVFQALKWLRTAELSDWNALASKAAWARDVGTTSAAVAVSLQGYTADGGLPEGGARTAWRTLVRLYPELSGVPLSLSRLHTEHYALLARARLRL</sequence>
<accession>A0A3N4UPV9</accession>
<dbReference type="OrthoDB" id="9806288at2"/>
<feature type="domain" description="SsuA/THI5-like" evidence="4">
    <location>
        <begin position="48"/>
        <end position="192"/>
    </location>
</feature>
<protein>
    <submittedName>
        <fullName evidence="5">NitT/TauT family transport system substrate-binding protein</fullName>
    </submittedName>
</protein>